<dbReference type="InterPro" id="IPR053925">
    <property type="entry name" value="RecX_HTH_3rd"/>
</dbReference>
<evidence type="ECO:0000256" key="5">
    <source>
        <dbReference type="SAM" id="MobiDB-lite"/>
    </source>
</evidence>
<evidence type="ECO:0000256" key="4">
    <source>
        <dbReference type="ARBA" id="ARBA00022490"/>
    </source>
</evidence>
<dbReference type="PANTHER" id="PTHR33602:SF1">
    <property type="entry name" value="REGULATORY PROTEIN RECX FAMILY PROTEIN"/>
    <property type="match status" value="1"/>
</dbReference>
<dbReference type="OrthoDB" id="7066780at2"/>
<evidence type="ECO:0000256" key="3">
    <source>
        <dbReference type="ARBA" id="ARBA00018111"/>
    </source>
</evidence>
<dbReference type="EMBL" id="UGQE01000001">
    <property type="protein sequence ID" value="STZ09841.1"/>
    <property type="molecule type" value="Genomic_DNA"/>
</dbReference>
<comment type="similarity">
    <text evidence="2">Belongs to the RecX family.</text>
</comment>
<feature type="compositionally biased region" description="Polar residues" evidence="5">
    <location>
        <begin position="15"/>
        <end position="28"/>
    </location>
</feature>
<dbReference type="GO" id="GO:0005737">
    <property type="term" value="C:cytoplasm"/>
    <property type="evidence" value="ECO:0007669"/>
    <property type="project" value="UniProtKB-SubCell"/>
</dbReference>
<organism evidence="7 8">
    <name type="scientific">Moraxella caviae</name>
    <dbReference type="NCBI Taxonomy" id="34060"/>
    <lineage>
        <taxon>Bacteria</taxon>
        <taxon>Pseudomonadati</taxon>
        <taxon>Pseudomonadota</taxon>
        <taxon>Gammaproteobacteria</taxon>
        <taxon>Moraxellales</taxon>
        <taxon>Moraxellaceae</taxon>
        <taxon>Moraxella</taxon>
    </lineage>
</organism>
<sequence length="357" mass="39539">MSEILTLDEILAQMGESTSSAKPSSNHTPAPADTSKRHSLQHGSSKQNSSKRSSSHTWQAAKPSDLNANSTSANSSSAQKTAFLKPAPKPTSKPTARTNRQVIDGKNSYAQDTDTWHLDAENAENIANPTAQNKPKKRKHRPQSTPDLQALSSVSNDALAAALSATPIEAIYQNDKAQNRLRWLAFYYLSNRELSVKQLRQKLLDKDQDPHMVEALLVEFAEKGYQSDERCAHTLIRESVRRGRGKRHIAHALKQAGLALPHSLDELIAAADVELVLDNPHSPTANGTSGNASTDEPPVNWLKLAIEARCKKYGNHLPRDQKEKAKQLRFLQYRGFDMGVCFDALKYTLDTIDEIDF</sequence>
<evidence type="ECO:0000313" key="8">
    <source>
        <dbReference type="Proteomes" id="UP000255279"/>
    </source>
</evidence>
<feature type="domain" description="RecX third three-helical" evidence="6">
    <location>
        <begin position="304"/>
        <end position="345"/>
    </location>
</feature>
<dbReference type="AlphaFoldDB" id="A0A378R5H4"/>
<dbReference type="Proteomes" id="UP000255279">
    <property type="component" value="Unassembled WGS sequence"/>
</dbReference>
<keyword evidence="4" id="KW-0963">Cytoplasm</keyword>
<evidence type="ECO:0000256" key="2">
    <source>
        <dbReference type="ARBA" id="ARBA00009695"/>
    </source>
</evidence>
<dbReference type="Gene3D" id="1.10.10.10">
    <property type="entry name" value="Winged helix-like DNA-binding domain superfamily/Winged helix DNA-binding domain"/>
    <property type="match status" value="2"/>
</dbReference>
<comment type="subcellular location">
    <subcellularLocation>
        <location evidence="1">Cytoplasm</location>
    </subcellularLocation>
</comment>
<protein>
    <recommendedName>
        <fullName evidence="3">Regulatory protein RecX</fullName>
    </recommendedName>
</protein>
<reference evidence="7 8" key="1">
    <citation type="submission" date="2018-06" db="EMBL/GenBank/DDBJ databases">
        <authorList>
            <consortium name="Pathogen Informatics"/>
            <person name="Doyle S."/>
        </authorList>
    </citation>
    <scope>NUCLEOTIDE SEQUENCE [LARGE SCALE GENOMIC DNA]</scope>
    <source>
        <strain evidence="7 8">NCTC10293</strain>
    </source>
</reference>
<gene>
    <name evidence="7" type="ORF">NCTC10293_00152</name>
</gene>
<dbReference type="RefSeq" id="WP_115338051.1">
    <property type="nucleotide sequence ID" value="NZ_MUXU01000039.1"/>
</dbReference>
<dbReference type="GO" id="GO:0006282">
    <property type="term" value="P:regulation of DNA repair"/>
    <property type="evidence" value="ECO:0007669"/>
    <property type="project" value="InterPro"/>
</dbReference>
<feature type="region of interest" description="Disordered" evidence="5">
    <location>
        <begin position="121"/>
        <end position="148"/>
    </location>
</feature>
<dbReference type="PANTHER" id="PTHR33602">
    <property type="entry name" value="REGULATORY PROTEIN RECX FAMILY PROTEIN"/>
    <property type="match status" value="1"/>
</dbReference>
<name>A0A378R5H4_9GAMM</name>
<dbReference type="InterPro" id="IPR003783">
    <property type="entry name" value="Regulatory_RecX"/>
</dbReference>
<evidence type="ECO:0000256" key="1">
    <source>
        <dbReference type="ARBA" id="ARBA00004496"/>
    </source>
</evidence>
<dbReference type="Pfam" id="PF21981">
    <property type="entry name" value="RecX_HTH3"/>
    <property type="match status" value="1"/>
</dbReference>
<accession>A0A378R5H4</accession>
<evidence type="ECO:0000313" key="7">
    <source>
        <dbReference type="EMBL" id="STZ09841.1"/>
    </source>
</evidence>
<dbReference type="InterPro" id="IPR036388">
    <property type="entry name" value="WH-like_DNA-bd_sf"/>
</dbReference>
<evidence type="ECO:0000259" key="6">
    <source>
        <dbReference type="Pfam" id="PF21981"/>
    </source>
</evidence>
<feature type="compositionally biased region" description="Low complexity" evidence="5">
    <location>
        <begin position="67"/>
        <end position="78"/>
    </location>
</feature>
<feature type="region of interest" description="Disordered" evidence="5">
    <location>
        <begin position="1"/>
        <end position="105"/>
    </location>
</feature>
<proteinExistence type="inferred from homology"/>